<sequence>MNTTGTDLVIFLDRSGSVGHAGFETELTFVDRFVSHFDVMANATRVAIVSFSDTAVVHADFLKEPANKCQLSRLRQSAANVADYHGTNTGAGLQDVRKIFHTSREHAAKVLVLVTDGLPTVGPDPVTEANHLKDAGVEIFVFAIGTSIMRRALADIASSPDHLFECLCKSPYRGQEDDPGCCKKNAVCGCDLATGASACLCGPGFYENGLHGQCTPWKPNTYKETNFDERCQACPANSEIRNEGSRSIKDCKCKTGYVGDPASGKTCVPLSCPLLQAPEHGYLEEKRDTSYMGECLLVCHEGYRLQSGEYDTDIRTCQGDGTWSGNTTACLVKTCDTFPAPENGGYTGCKAPWELNDTCLIHCEKGFNLKGRRSRTCKDGGWSGDDVVCEHVEKPRITCPEGFKVRTDAGKNFVSFSWPAPTYSDNDKSRSLFLTPPYHPGARLLPIGTYGVDYAVTDGAVLNDSYALPEAATPLAAMPNGLMTHGNYVLQTFLSDRFVNRCENDQYHLDNGVLEQHDNDYV</sequence>
<dbReference type="CDD" id="cd00033">
    <property type="entry name" value="CCP"/>
    <property type="match status" value="2"/>
</dbReference>
<dbReference type="VEuPathDB" id="VectorBase:LOC119168354"/>
<dbReference type="Pfam" id="PF00084">
    <property type="entry name" value="Sushi"/>
    <property type="match status" value="2"/>
</dbReference>
<dbReference type="InterPro" id="IPR000436">
    <property type="entry name" value="Sushi_SCR_CCP_dom"/>
</dbReference>
<reference evidence="10" key="1">
    <citation type="journal article" date="2020" name="Cell">
        <title>Large-Scale Comparative Analyses of Tick Genomes Elucidate Their Genetic Diversity and Vector Capacities.</title>
        <authorList>
            <consortium name="Tick Genome and Microbiome Consortium (TIGMIC)"/>
            <person name="Jia N."/>
            <person name="Wang J."/>
            <person name="Shi W."/>
            <person name="Du L."/>
            <person name="Sun Y."/>
            <person name="Zhan W."/>
            <person name="Jiang J.F."/>
            <person name="Wang Q."/>
            <person name="Zhang B."/>
            <person name="Ji P."/>
            <person name="Bell-Sakyi L."/>
            <person name="Cui X.M."/>
            <person name="Yuan T.T."/>
            <person name="Jiang B.G."/>
            <person name="Yang W.F."/>
            <person name="Lam T.T."/>
            <person name="Chang Q.C."/>
            <person name="Ding S.J."/>
            <person name="Wang X.J."/>
            <person name="Zhu J.G."/>
            <person name="Ruan X.D."/>
            <person name="Zhao L."/>
            <person name="Wei J.T."/>
            <person name="Ye R.Z."/>
            <person name="Que T.C."/>
            <person name="Du C.H."/>
            <person name="Zhou Y.H."/>
            <person name="Cheng J.X."/>
            <person name="Dai P.F."/>
            <person name="Guo W.B."/>
            <person name="Han X.H."/>
            <person name="Huang E.J."/>
            <person name="Li L.F."/>
            <person name="Wei W."/>
            <person name="Gao Y.C."/>
            <person name="Liu J.Z."/>
            <person name="Shao H.Z."/>
            <person name="Wang X."/>
            <person name="Wang C.C."/>
            <person name="Yang T.C."/>
            <person name="Huo Q.B."/>
            <person name="Li W."/>
            <person name="Chen H.Y."/>
            <person name="Chen S.E."/>
            <person name="Zhou L.G."/>
            <person name="Ni X.B."/>
            <person name="Tian J.H."/>
            <person name="Sheng Y."/>
            <person name="Liu T."/>
            <person name="Pan Y.S."/>
            <person name="Xia L.Y."/>
            <person name="Li J."/>
            <person name="Zhao F."/>
            <person name="Cao W.C."/>
        </authorList>
    </citation>
    <scope>NUCLEOTIDE SEQUENCE</scope>
    <source>
        <strain evidence="10">Rmic-2018</strain>
    </source>
</reference>
<feature type="domain" description="HYR" evidence="8">
    <location>
        <begin position="390"/>
        <end position="474"/>
    </location>
</feature>
<evidence type="ECO:0000256" key="4">
    <source>
        <dbReference type="ARBA" id="ARBA00023157"/>
    </source>
</evidence>
<evidence type="ECO:0000259" key="9">
    <source>
        <dbReference type="PROSITE" id="PS50923"/>
    </source>
</evidence>
<feature type="domain" description="Sushi" evidence="9">
    <location>
        <begin position="333"/>
        <end position="391"/>
    </location>
</feature>
<evidence type="ECO:0000256" key="5">
    <source>
        <dbReference type="ARBA" id="ARBA00023180"/>
    </source>
</evidence>
<dbReference type="PROSITE" id="PS50923">
    <property type="entry name" value="SUSHI"/>
    <property type="match status" value="2"/>
</dbReference>
<name>A0A9J6E276_RHIMP</name>
<dbReference type="Gene3D" id="2.10.50.10">
    <property type="entry name" value="Tumor Necrosis Factor Receptor, subunit A, domain 2"/>
    <property type="match status" value="1"/>
</dbReference>
<dbReference type="InterPro" id="IPR003410">
    <property type="entry name" value="HYR_dom"/>
</dbReference>
<keyword evidence="3" id="KW-0677">Repeat</keyword>
<dbReference type="SMART" id="SM00032">
    <property type="entry name" value="CCP"/>
    <property type="match status" value="2"/>
</dbReference>
<dbReference type="GO" id="GO:0032991">
    <property type="term" value="C:protein-containing complex"/>
    <property type="evidence" value="ECO:0007669"/>
    <property type="project" value="UniProtKB-ARBA"/>
</dbReference>
<dbReference type="PROSITE" id="PS50825">
    <property type="entry name" value="HYR"/>
    <property type="match status" value="1"/>
</dbReference>
<dbReference type="SUPFAM" id="SSF53300">
    <property type="entry name" value="vWA-like"/>
    <property type="match status" value="1"/>
</dbReference>
<evidence type="ECO:0000256" key="6">
    <source>
        <dbReference type="PROSITE-ProRule" id="PRU00302"/>
    </source>
</evidence>
<dbReference type="PANTHER" id="PTHR46393:SF7">
    <property type="entry name" value="COMPLEMENT C2"/>
    <property type="match status" value="1"/>
</dbReference>
<feature type="domain" description="Sushi" evidence="9">
    <location>
        <begin position="270"/>
        <end position="332"/>
    </location>
</feature>
<comment type="caution">
    <text evidence="6">Lacks conserved residue(s) required for the propagation of feature annotation.</text>
</comment>
<evidence type="ECO:0000313" key="10">
    <source>
        <dbReference type="EMBL" id="KAH8028428.1"/>
    </source>
</evidence>
<dbReference type="InterPro" id="IPR035976">
    <property type="entry name" value="Sushi/SCR/CCP_sf"/>
</dbReference>
<evidence type="ECO:0000259" key="7">
    <source>
        <dbReference type="PROSITE" id="PS50234"/>
    </source>
</evidence>
<dbReference type="SUPFAM" id="SSF57535">
    <property type="entry name" value="Complement control module/SCR domain"/>
    <property type="match status" value="2"/>
</dbReference>
<evidence type="ECO:0000313" key="11">
    <source>
        <dbReference type="Proteomes" id="UP000821866"/>
    </source>
</evidence>
<evidence type="ECO:0000256" key="3">
    <source>
        <dbReference type="ARBA" id="ARBA00022737"/>
    </source>
</evidence>
<dbReference type="Gene3D" id="2.10.70.10">
    <property type="entry name" value="Complement Module, domain 1"/>
    <property type="match status" value="2"/>
</dbReference>
<dbReference type="InterPro" id="IPR036465">
    <property type="entry name" value="vWFA_dom_sf"/>
</dbReference>
<comment type="caution">
    <text evidence="10">The sequence shown here is derived from an EMBL/GenBank/DDBJ whole genome shotgun (WGS) entry which is preliminary data.</text>
</comment>
<protein>
    <submittedName>
        <fullName evidence="10">Uncharacterized protein</fullName>
    </submittedName>
</protein>
<feature type="domain" description="VWFA" evidence="7">
    <location>
        <begin position="7"/>
        <end position="164"/>
    </location>
</feature>
<keyword evidence="5" id="KW-0325">Glycoprotein</keyword>
<gene>
    <name evidence="10" type="ORF">HPB51_016595</name>
</gene>
<dbReference type="PRINTS" id="PR00453">
    <property type="entry name" value="VWFADOMAIN"/>
</dbReference>
<keyword evidence="1 6" id="KW-0768">Sushi</keyword>
<keyword evidence="2" id="KW-0732">Signal</keyword>
<keyword evidence="11" id="KW-1185">Reference proteome</keyword>
<dbReference type="CDD" id="cd01450">
    <property type="entry name" value="vWFA_subfamily_ECM"/>
    <property type="match status" value="1"/>
</dbReference>
<dbReference type="SMART" id="SM00327">
    <property type="entry name" value="VWA"/>
    <property type="match status" value="1"/>
</dbReference>
<dbReference type="InterPro" id="IPR011641">
    <property type="entry name" value="Tyr-kin_ephrin_A/B_rcpt-like"/>
</dbReference>
<dbReference type="EMBL" id="JABSTU010000006">
    <property type="protein sequence ID" value="KAH8028428.1"/>
    <property type="molecule type" value="Genomic_DNA"/>
</dbReference>
<dbReference type="SMART" id="SM01411">
    <property type="entry name" value="Ephrin_rec_like"/>
    <property type="match status" value="1"/>
</dbReference>
<dbReference type="InterPro" id="IPR002035">
    <property type="entry name" value="VWF_A"/>
</dbReference>
<dbReference type="Proteomes" id="UP000821866">
    <property type="component" value="Chromosome 4"/>
</dbReference>
<evidence type="ECO:0000256" key="1">
    <source>
        <dbReference type="ARBA" id="ARBA00022659"/>
    </source>
</evidence>
<dbReference type="AlphaFoldDB" id="A0A9J6E276"/>
<dbReference type="Pfam" id="PF00092">
    <property type="entry name" value="VWA"/>
    <property type="match status" value="1"/>
</dbReference>
<keyword evidence="4" id="KW-1015">Disulfide bond</keyword>
<dbReference type="Pfam" id="PF07699">
    <property type="entry name" value="Ephrin_rec_like"/>
    <property type="match status" value="1"/>
</dbReference>
<proteinExistence type="predicted"/>
<reference evidence="10" key="2">
    <citation type="submission" date="2021-09" db="EMBL/GenBank/DDBJ databases">
        <authorList>
            <person name="Jia N."/>
            <person name="Wang J."/>
            <person name="Shi W."/>
            <person name="Du L."/>
            <person name="Sun Y."/>
            <person name="Zhan W."/>
            <person name="Jiang J."/>
            <person name="Wang Q."/>
            <person name="Zhang B."/>
            <person name="Ji P."/>
            <person name="Sakyi L.B."/>
            <person name="Cui X."/>
            <person name="Yuan T."/>
            <person name="Jiang B."/>
            <person name="Yang W."/>
            <person name="Lam T.T.-Y."/>
            <person name="Chang Q."/>
            <person name="Ding S."/>
            <person name="Wang X."/>
            <person name="Zhu J."/>
            <person name="Ruan X."/>
            <person name="Zhao L."/>
            <person name="Wei J."/>
            <person name="Que T."/>
            <person name="Du C."/>
            <person name="Cheng J."/>
            <person name="Dai P."/>
            <person name="Han X."/>
            <person name="Huang E."/>
            <person name="Gao Y."/>
            <person name="Liu J."/>
            <person name="Shao H."/>
            <person name="Ye R."/>
            <person name="Li L."/>
            <person name="Wei W."/>
            <person name="Wang X."/>
            <person name="Wang C."/>
            <person name="Huo Q."/>
            <person name="Li W."/>
            <person name="Guo W."/>
            <person name="Chen H."/>
            <person name="Chen S."/>
            <person name="Zhou L."/>
            <person name="Zhou L."/>
            <person name="Ni X."/>
            <person name="Tian J."/>
            <person name="Zhou Y."/>
            <person name="Sheng Y."/>
            <person name="Liu T."/>
            <person name="Pan Y."/>
            <person name="Xia L."/>
            <person name="Li J."/>
            <person name="Zhao F."/>
            <person name="Cao W."/>
        </authorList>
    </citation>
    <scope>NUCLEOTIDE SEQUENCE</scope>
    <source>
        <strain evidence="10">Rmic-2018</strain>
        <tissue evidence="10">Larvae</tissue>
    </source>
</reference>
<dbReference type="Pfam" id="PF02494">
    <property type="entry name" value="HYR"/>
    <property type="match status" value="1"/>
</dbReference>
<evidence type="ECO:0000259" key="8">
    <source>
        <dbReference type="PROSITE" id="PS50825"/>
    </source>
</evidence>
<organism evidence="10 11">
    <name type="scientific">Rhipicephalus microplus</name>
    <name type="common">Cattle tick</name>
    <name type="synonym">Boophilus microplus</name>
    <dbReference type="NCBI Taxonomy" id="6941"/>
    <lineage>
        <taxon>Eukaryota</taxon>
        <taxon>Metazoa</taxon>
        <taxon>Ecdysozoa</taxon>
        <taxon>Arthropoda</taxon>
        <taxon>Chelicerata</taxon>
        <taxon>Arachnida</taxon>
        <taxon>Acari</taxon>
        <taxon>Parasitiformes</taxon>
        <taxon>Ixodida</taxon>
        <taxon>Ixodoidea</taxon>
        <taxon>Ixodidae</taxon>
        <taxon>Rhipicephalinae</taxon>
        <taxon>Rhipicephalus</taxon>
        <taxon>Boophilus</taxon>
    </lineage>
</organism>
<accession>A0A9J6E276</accession>
<dbReference type="PANTHER" id="PTHR46393">
    <property type="entry name" value="SUSHI DOMAIN-CONTAINING PROTEIN"/>
    <property type="match status" value="1"/>
</dbReference>
<dbReference type="Gene3D" id="3.40.50.410">
    <property type="entry name" value="von Willebrand factor, type A domain"/>
    <property type="match status" value="1"/>
</dbReference>
<dbReference type="PROSITE" id="PS50234">
    <property type="entry name" value="VWFA"/>
    <property type="match status" value="1"/>
</dbReference>
<evidence type="ECO:0000256" key="2">
    <source>
        <dbReference type="ARBA" id="ARBA00022729"/>
    </source>
</evidence>
<dbReference type="InterPro" id="IPR009030">
    <property type="entry name" value="Growth_fac_rcpt_cys_sf"/>
</dbReference>
<dbReference type="SUPFAM" id="SSF57184">
    <property type="entry name" value="Growth factor receptor domain"/>
    <property type="match status" value="1"/>
</dbReference>